<dbReference type="Proteomes" id="UP000476176">
    <property type="component" value="Unassembled WGS sequence"/>
</dbReference>
<feature type="compositionally biased region" description="Basic and acidic residues" evidence="1">
    <location>
        <begin position="36"/>
        <end position="47"/>
    </location>
</feature>
<gene>
    <name evidence="3" type="ORF">PF004_g14538</name>
    <name evidence="2" type="ORF">PF011_g13135</name>
</gene>
<dbReference type="Proteomes" id="UP000460718">
    <property type="component" value="Unassembled WGS sequence"/>
</dbReference>
<evidence type="ECO:0000313" key="5">
    <source>
        <dbReference type="Proteomes" id="UP000476176"/>
    </source>
</evidence>
<proteinExistence type="predicted"/>
<feature type="compositionally biased region" description="Polar residues" evidence="1">
    <location>
        <begin position="50"/>
        <end position="63"/>
    </location>
</feature>
<dbReference type="AlphaFoldDB" id="A0A6A3KB93"/>
<protein>
    <submittedName>
        <fullName evidence="2">Uncharacterized protein</fullName>
    </submittedName>
</protein>
<evidence type="ECO:0000313" key="3">
    <source>
        <dbReference type="EMBL" id="KAE9216120.1"/>
    </source>
</evidence>
<evidence type="ECO:0000313" key="4">
    <source>
        <dbReference type="Proteomes" id="UP000460718"/>
    </source>
</evidence>
<evidence type="ECO:0000313" key="2">
    <source>
        <dbReference type="EMBL" id="KAE9002847.1"/>
    </source>
</evidence>
<feature type="region of interest" description="Disordered" evidence="1">
    <location>
        <begin position="36"/>
        <end position="63"/>
    </location>
</feature>
<accession>A0A6A3KB93</accession>
<sequence>MLKHFGGNVYRADDDGAKFGNYPSTSITRAWTSRARSKDVRFRDDKPTSVGVTRPSSWTPSAT</sequence>
<name>A0A6A3KB93_9STRA</name>
<dbReference type="EMBL" id="QXFW01000795">
    <property type="protein sequence ID" value="KAE9002847.1"/>
    <property type="molecule type" value="Genomic_DNA"/>
</dbReference>
<organism evidence="2 4">
    <name type="scientific">Phytophthora fragariae</name>
    <dbReference type="NCBI Taxonomy" id="53985"/>
    <lineage>
        <taxon>Eukaryota</taxon>
        <taxon>Sar</taxon>
        <taxon>Stramenopiles</taxon>
        <taxon>Oomycota</taxon>
        <taxon>Peronosporomycetes</taxon>
        <taxon>Peronosporales</taxon>
        <taxon>Peronosporaceae</taxon>
        <taxon>Phytophthora</taxon>
    </lineage>
</organism>
<dbReference type="EMBL" id="QXGC01000932">
    <property type="protein sequence ID" value="KAE9216120.1"/>
    <property type="molecule type" value="Genomic_DNA"/>
</dbReference>
<comment type="caution">
    <text evidence="2">The sequence shown here is derived from an EMBL/GenBank/DDBJ whole genome shotgun (WGS) entry which is preliminary data.</text>
</comment>
<reference evidence="4 5" key="1">
    <citation type="submission" date="2018-09" db="EMBL/GenBank/DDBJ databases">
        <title>Genomic investigation of the strawberry pathogen Phytophthora fragariae indicates pathogenicity is determined by transcriptional variation in three key races.</title>
        <authorList>
            <person name="Adams T.M."/>
            <person name="Armitage A.D."/>
            <person name="Sobczyk M.K."/>
            <person name="Bates H.J."/>
            <person name="Dunwell J.M."/>
            <person name="Nellist C.F."/>
            <person name="Harrison R.J."/>
        </authorList>
    </citation>
    <scope>NUCLEOTIDE SEQUENCE [LARGE SCALE GENOMIC DNA]</scope>
    <source>
        <strain evidence="3 5">BC-23</strain>
        <strain evidence="2 4">SCRP245</strain>
    </source>
</reference>
<evidence type="ECO:0000256" key="1">
    <source>
        <dbReference type="SAM" id="MobiDB-lite"/>
    </source>
</evidence>